<proteinExistence type="predicted"/>
<protein>
    <submittedName>
        <fullName evidence="1">Uncharacterized protein</fullName>
    </submittedName>
</protein>
<name>A0A364MR87_ASPFL</name>
<dbReference type="AlphaFoldDB" id="A0A364MR87"/>
<dbReference type="VEuPathDB" id="FungiDB:AFLA_013863"/>
<reference evidence="1" key="2">
    <citation type="submission" date="2019-04" db="EMBL/GenBank/DDBJ databases">
        <title>Friends and foes A comparative genomics study of 23 Aspergillus species from section Flavi.</title>
        <authorList>
            <consortium name="DOE Joint Genome Institute"/>
            <person name="Kjaerbolling I."/>
            <person name="Vesth T."/>
            <person name="Frisvad J.C."/>
            <person name="Nybo J.L."/>
            <person name="Theobald S."/>
            <person name="Kildgaard S."/>
            <person name="Isbrandt T."/>
            <person name="Kuo A."/>
            <person name="Sato A."/>
            <person name="Lyhne E.K."/>
            <person name="Kogle M.E."/>
            <person name="Wiebenga A."/>
            <person name="Kun R.S."/>
            <person name="Lubbers R.J."/>
            <person name="Makela M.R."/>
            <person name="Barry K."/>
            <person name="Chovatia M."/>
            <person name="Clum A."/>
            <person name="Daum C."/>
            <person name="Haridas S."/>
            <person name="He G."/>
            <person name="LaButti K."/>
            <person name="Lipzen A."/>
            <person name="Mondo S."/>
            <person name="Riley R."/>
            <person name="Salamov A."/>
            <person name="Simmons B.A."/>
            <person name="Magnuson J.K."/>
            <person name="Henrissat B."/>
            <person name="Mortensen U.H."/>
            <person name="Larsen T.O."/>
            <person name="Devries R.P."/>
            <person name="Grigoriev I.V."/>
            <person name="Machida M."/>
            <person name="Baker S.E."/>
            <person name="Andersen M.R."/>
        </authorList>
    </citation>
    <scope>NUCLEOTIDE SEQUENCE [LARGE SCALE GENOMIC DNA]</scope>
    <source>
        <strain evidence="1">CBS 121.62</strain>
    </source>
</reference>
<reference evidence="2 3" key="1">
    <citation type="submission" date="2018-07" db="EMBL/GenBank/DDBJ databases">
        <title>Identification of spontaneous genetic mutation associated with occurrence of a yellow conidial color mutant of Aspergillus flavus.</title>
        <authorList>
            <person name="Chang P.-K."/>
            <person name="Mack B.M."/>
            <person name="Scharfenstein L."/>
            <person name="Gilbert M.K."/>
        </authorList>
    </citation>
    <scope>NUCLEOTIDE SEQUENCE [LARGE SCALE GENOMIC DNA]</scope>
    <source>
        <strain evidence="2 3">CA14</strain>
    </source>
</reference>
<evidence type="ECO:0000313" key="1">
    <source>
        <dbReference type="EMBL" id="KAB8252498.1"/>
    </source>
</evidence>
<gene>
    <name evidence="1" type="ORF">BDV35DRAFT_387014</name>
    <name evidence="2" type="ORF">CA14_004192</name>
</gene>
<dbReference type="EMBL" id="QQZZ01000087">
    <property type="protein sequence ID" value="RMZ43909.1"/>
    <property type="molecule type" value="Genomic_DNA"/>
</dbReference>
<sequence>MVDRLNAARALRVAEIINDYRTLLVHIARHNVQIPTEDYHEEAYKEIRDGLAAAQALMSANYNPIVASAQSNTETEKAELKRYGDPLYQLARRILIICRTILDASARRFQAHRIYLRVAVARRWVIARQDILRGARPGIQHTASLIAVGNTFRQEMARVTDQYAVDDLRAADTRAGYWTEEDPSLPEILDWIHDHL</sequence>
<accession>A0A364MR87</accession>
<dbReference type="Proteomes" id="UP000275480">
    <property type="component" value="Unassembled WGS sequence"/>
</dbReference>
<organism evidence="1">
    <name type="scientific">Aspergillus flavus</name>
    <dbReference type="NCBI Taxonomy" id="5059"/>
    <lineage>
        <taxon>Eukaryota</taxon>
        <taxon>Fungi</taxon>
        <taxon>Dikarya</taxon>
        <taxon>Ascomycota</taxon>
        <taxon>Pezizomycotina</taxon>
        <taxon>Eurotiomycetes</taxon>
        <taxon>Eurotiomycetidae</taxon>
        <taxon>Eurotiales</taxon>
        <taxon>Aspergillaceae</taxon>
        <taxon>Aspergillus</taxon>
        <taxon>Aspergillus subgen. Circumdati</taxon>
    </lineage>
</organism>
<evidence type="ECO:0000313" key="3">
    <source>
        <dbReference type="Proteomes" id="UP000275480"/>
    </source>
</evidence>
<dbReference type="OrthoDB" id="4510061at2759"/>
<dbReference type="Proteomes" id="UP000325434">
    <property type="component" value="Unassembled WGS sequence"/>
</dbReference>
<dbReference type="VEuPathDB" id="FungiDB:F9C07_12437"/>
<evidence type="ECO:0000313" key="2">
    <source>
        <dbReference type="EMBL" id="RMZ43909.1"/>
    </source>
</evidence>
<dbReference type="EMBL" id="ML734554">
    <property type="protein sequence ID" value="KAB8252498.1"/>
    <property type="molecule type" value="Genomic_DNA"/>
</dbReference>